<evidence type="ECO:0000313" key="14">
    <source>
        <dbReference type="EMBL" id="EFB89472.1"/>
    </source>
</evidence>
<dbReference type="EC" id="4.3.3.7" evidence="4 12"/>
<keyword evidence="8 12" id="KW-0457">Lysine biosynthesis</keyword>
<evidence type="ECO:0000256" key="12">
    <source>
        <dbReference type="HAMAP-Rule" id="MF_00418"/>
    </source>
</evidence>
<evidence type="ECO:0000256" key="13">
    <source>
        <dbReference type="PIRNR" id="PIRNR001365"/>
    </source>
</evidence>
<feature type="binding site" evidence="12">
    <location>
        <position position="44"/>
    </location>
    <ligand>
        <name>pyruvate</name>
        <dbReference type="ChEBI" id="CHEBI:15361"/>
    </ligand>
</feature>
<dbReference type="CDD" id="cd00950">
    <property type="entry name" value="DHDPS"/>
    <property type="match status" value="1"/>
</dbReference>
<comment type="function">
    <text evidence="1 12">Catalyzes the condensation of (S)-aspartate-beta-semialdehyde [(S)-ASA] and pyruvate to 4-hydroxy-tetrahydrodipicolinate (HTPA).</text>
</comment>
<feature type="site" description="Part of a proton relay during catalysis" evidence="12">
    <location>
        <position position="106"/>
    </location>
</feature>
<keyword evidence="7 12" id="KW-0220">Diaminopimelate biosynthesis</keyword>
<proteinExistence type="inferred from homology"/>
<name>A0ABM9ZRH4_9BACT</name>
<feature type="binding site" evidence="12">
    <location>
        <position position="205"/>
    </location>
    <ligand>
        <name>pyruvate</name>
        <dbReference type="ChEBI" id="CHEBI:15361"/>
    </ligand>
</feature>
<dbReference type="InterPro" id="IPR002220">
    <property type="entry name" value="DapA-like"/>
</dbReference>
<dbReference type="Gene3D" id="3.20.20.70">
    <property type="entry name" value="Aldolase class I"/>
    <property type="match status" value="1"/>
</dbReference>
<keyword evidence="9 12" id="KW-0456">Lyase</keyword>
<keyword evidence="15" id="KW-1185">Reference proteome</keyword>
<evidence type="ECO:0000256" key="2">
    <source>
        <dbReference type="ARBA" id="ARBA00005120"/>
    </source>
</evidence>
<protein>
    <recommendedName>
        <fullName evidence="4 12">4-hydroxy-tetrahydrodipicolinate synthase</fullName>
        <shortName evidence="12">HTPA synthase</shortName>
        <ecNumber evidence="4 12">4.3.3.7</ecNumber>
    </recommendedName>
</protein>
<evidence type="ECO:0000256" key="5">
    <source>
        <dbReference type="ARBA" id="ARBA00022490"/>
    </source>
</evidence>
<evidence type="ECO:0000256" key="1">
    <source>
        <dbReference type="ARBA" id="ARBA00003294"/>
    </source>
</evidence>
<comment type="subunit">
    <text evidence="12">Homotetramer; dimer of dimers.</text>
</comment>
<dbReference type="PRINTS" id="PR00146">
    <property type="entry name" value="DHPICSNTHASE"/>
</dbReference>
<organism evidence="14 15">
    <name type="scientific">Pyramidobacter piscolens W5455</name>
    <dbReference type="NCBI Taxonomy" id="352165"/>
    <lineage>
        <taxon>Bacteria</taxon>
        <taxon>Thermotogati</taxon>
        <taxon>Synergistota</taxon>
        <taxon>Synergistia</taxon>
        <taxon>Synergistales</taxon>
        <taxon>Dethiosulfovibrionaceae</taxon>
        <taxon>Pyramidobacter</taxon>
    </lineage>
</organism>
<comment type="catalytic activity">
    <reaction evidence="11 12">
        <text>L-aspartate 4-semialdehyde + pyruvate = (2S,4S)-4-hydroxy-2,3,4,5-tetrahydrodipicolinate + H2O + H(+)</text>
        <dbReference type="Rhea" id="RHEA:34171"/>
        <dbReference type="ChEBI" id="CHEBI:15361"/>
        <dbReference type="ChEBI" id="CHEBI:15377"/>
        <dbReference type="ChEBI" id="CHEBI:15378"/>
        <dbReference type="ChEBI" id="CHEBI:67139"/>
        <dbReference type="ChEBI" id="CHEBI:537519"/>
        <dbReference type="EC" id="4.3.3.7"/>
    </reaction>
</comment>
<dbReference type="SMART" id="SM01130">
    <property type="entry name" value="DHDPS"/>
    <property type="match status" value="1"/>
</dbReference>
<comment type="similarity">
    <text evidence="3 12 13">Belongs to the DapA family.</text>
</comment>
<evidence type="ECO:0000256" key="11">
    <source>
        <dbReference type="ARBA" id="ARBA00047836"/>
    </source>
</evidence>
<dbReference type="PANTHER" id="PTHR12128:SF66">
    <property type="entry name" value="4-HYDROXY-2-OXOGLUTARATE ALDOLASE, MITOCHONDRIAL"/>
    <property type="match status" value="1"/>
</dbReference>
<dbReference type="PROSITE" id="PS00665">
    <property type="entry name" value="DHDPS_1"/>
    <property type="match status" value="1"/>
</dbReference>
<evidence type="ECO:0000256" key="6">
    <source>
        <dbReference type="ARBA" id="ARBA00022605"/>
    </source>
</evidence>
<feature type="active site" description="Proton donor/acceptor" evidence="12">
    <location>
        <position position="132"/>
    </location>
</feature>
<dbReference type="InterPro" id="IPR020624">
    <property type="entry name" value="Schiff_base-form_aldolases_CS"/>
</dbReference>
<keyword evidence="6 12" id="KW-0028">Amino-acid biosynthesis</keyword>
<sequence length="296" mass="31686">MFRGTGTALITPFRNGAVDFDALGELLDFQVDNGVDALIVLGTTGEAATLTPAERDEVISFALRAVDGRIPVVIGTGTNNTASTVDLSRRAEELGADGALVVTPFYNKPNQEGLYRHFRTVAESVRIPVILYNVPGRTGVNLAPETVLRLAQIENIVGVKEASGNQYQCDSLIRSLQVARPDFRVWSGNDDQAFHLVCGGGDGVISVLSNVLPAQTAAMIDAALGGDVATARRLHLRLLPLMKDLFNESNPIPVKFAAGELGLCRDELRLPLVSAGEKTRELVRADLLELGVLEAD</sequence>
<evidence type="ECO:0000256" key="4">
    <source>
        <dbReference type="ARBA" id="ARBA00012086"/>
    </source>
</evidence>
<evidence type="ECO:0000313" key="15">
    <source>
        <dbReference type="Proteomes" id="UP000006462"/>
    </source>
</evidence>
<dbReference type="GeneID" id="90985244"/>
<feature type="site" description="Part of a proton relay during catalysis" evidence="12">
    <location>
        <position position="43"/>
    </location>
</feature>
<evidence type="ECO:0000256" key="7">
    <source>
        <dbReference type="ARBA" id="ARBA00022915"/>
    </source>
</evidence>
<dbReference type="EMBL" id="ADFP01000134">
    <property type="protein sequence ID" value="EFB89472.1"/>
    <property type="molecule type" value="Genomic_DNA"/>
</dbReference>
<keyword evidence="10 12" id="KW-0704">Schiff base</keyword>
<dbReference type="Proteomes" id="UP000006462">
    <property type="component" value="Unassembled WGS sequence"/>
</dbReference>
<dbReference type="SUPFAM" id="SSF51569">
    <property type="entry name" value="Aldolase"/>
    <property type="match status" value="1"/>
</dbReference>
<dbReference type="NCBIfam" id="TIGR00674">
    <property type="entry name" value="dapA"/>
    <property type="match status" value="1"/>
</dbReference>
<keyword evidence="5 12" id="KW-0963">Cytoplasm</keyword>
<dbReference type="GO" id="GO:0008840">
    <property type="term" value="F:4-hydroxy-tetrahydrodipicolinate synthase activity"/>
    <property type="evidence" value="ECO:0007669"/>
    <property type="project" value="UniProtKB-EC"/>
</dbReference>
<dbReference type="InterPro" id="IPR013785">
    <property type="entry name" value="Aldolase_TIM"/>
</dbReference>
<dbReference type="InterPro" id="IPR020625">
    <property type="entry name" value="Schiff_base-form_aldolases_AS"/>
</dbReference>
<evidence type="ECO:0000256" key="8">
    <source>
        <dbReference type="ARBA" id="ARBA00023154"/>
    </source>
</evidence>
<comment type="caution">
    <text evidence="14">The sequence shown here is derived from an EMBL/GenBank/DDBJ whole genome shotgun (WGS) entry which is preliminary data.</text>
</comment>
<reference evidence="14 15" key="1">
    <citation type="submission" date="2009-12" db="EMBL/GenBank/DDBJ databases">
        <authorList>
            <person name="Shrivastava S."/>
            <person name="Madupu R."/>
            <person name="Durkin A.S."/>
            <person name="Torralba M."/>
            <person name="Methe B."/>
            <person name="Sutton G.G."/>
            <person name="Strausberg R.L."/>
            <person name="Nelson K.E."/>
        </authorList>
    </citation>
    <scope>NUCLEOTIDE SEQUENCE [LARGE SCALE GENOMIC DNA]</scope>
    <source>
        <strain evidence="14 15">W5455</strain>
    </source>
</reference>
<gene>
    <name evidence="12 14" type="primary">dapA</name>
    <name evidence="14" type="ORF">HMPREF7215_1298</name>
</gene>
<dbReference type="InterPro" id="IPR005263">
    <property type="entry name" value="DapA"/>
</dbReference>
<dbReference type="RefSeq" id="WP_009166074.1">
    <property type="nucleotide sequence ID" value="NZ_ADFP01000134.1"/>
</dbReference>
<dbReference type="PANTHER" id="PTHR12128">
    <property type="entry name" value="DIHYDRODIPICOLINATE SYNTHASE"/>
    <property type="match status" value="1"/>
</dbReference>
<evidence type="ECO:0000256" key="9">
    <source>
        <dbReference type="ARBA" id="ARBA00023239"/>
    </source>
</evidence>
<dbReference type="PROSITE" id="PS00666">
    <property type="entry name" value="DHDPS_2"/>
    <property type="match status" value="1"/>
</dbReference>
<comment type="pathway">
    <text evidence="2 12">Amino-acid biosynthesis; L-lysine biosynthesis via DAP pathway; (S)-tetrahydrodipicolinate from L-aspartate: step 3/4.</text>
</comment>
<evidence type="ECO:0000256" key="3">
    <source>
        <dbReference type="ARBA" id="ARBA00007592"/>
    </source>
</evidence>
<evidence type="ECO:0000256" key="10">
    <source>
        <dbReference type="ARBA" id="ARBA00023270"/>
    </source>
</evidence>
<comment type="subcellular location">
    <subcellularLocation>
        <location evidence="12">Cytoplasm</location>
    </subcellularLocation>
</comment>
<feature type="active site" description="Schiff-base intermediate with substrate" evidence="12">
    <location>
        <position position="160"/>
    </location>
</feature>
<dbReference type="HAMAP" id="MF_00418">
    <property type="entry name" value="DapA"/>
    <property type="match status" value="1"/>
</dbReference>
<dbReference type="Pfam" id="PF00701">
    <property type="entry name" value="DHDPS"/>
    <property type="match status" value="1"/>
</dbReference>
<accession>A0ABM9ZRH4</accession>
<comment type="caution">
    <text evidence="12">Was originally thought to be a dihydrodipicolinate synthase (DHDPS), catalyzing the condensation of (S)-aspartate-beta-semialdehyde [(S)-ASA] and pyruvate to dihydrodipicolinate (DHDP). However, it was shown in E.coli that the product of the enzymatic reaction is not dihydrodipicolinate but in fact (4S)-4-hydroxy-2,3,4,5-tetrahydro-(2S)-dipicolinic acid (HTPA), and that the consecutive dehydration reaction leading to DHDP is not spontaneous but catalyzed by DapB.</text>
</comment>
<dbReference type="PIRSF" id="PIRSF001365">
    <property type="entry name" value="DHDPS"/>
    <property type="match status" value="1"/>
</dbReference>